<dbReference type="AlphaFoldDB" id="A0A4P5P8N0"/>
<comment type="caution">
    <text evidence="2">The sequence shown here is derived from an EMBL/GenBank/DDBJ whole genome shotgun (WGS) entry which is preliminary data.</text>
</comment>
<name>A0A4P5P8N0_9ENTE</name>
<feature type="transmembrane region" description="Helical" evidence="1">
    <location>
        <begin position="12"/>
        <end position="32"/>
    </location>
</feature>
<protein>
    <submittedName>
        <fullName evidence="2">Uncharacterized protein</fullName>
    </submittedName>
</protein>
<accession>A0A4P5P8N0</accession>
<keyword evidence="1" id="KW-0472">Membrane</keyword>
<reference evidence="3" key="1">
    <citation type="submission" date="2019-02" db="EMBL/GenBank/DDBJ databases">
        <title>Draft genome sequence of Enterococcus sp. Gos25-1.</title>
        <authorList>
            <person name="Tanaka N."/>
            <person name="Shiwa Y."/>
            <person name="Fujita N."/>
        </authorList>
    </citation>
    <scope>NUCLEOTIDE SEQUENCE [LARGE SCALE GENOMIC DNA]</scope>
    <source>
        <strain evidence="3">Gos25-1</strain>
    </source>
</reference>
<dbReference type="EMBL" id="BJCC01000005">
    <property type="protein sequence ID" value="GCF92634.1"/>
    <property type="molecule type" value="Genomic_DNA"/>
</dbReference>
<evidence type="ECO:0000313" key="2">
    <source>
        <dbReference type="EMBL" id="GCF92634.1"/>
    </source>
</evidence>
<proteinExistence type="predicted"/>
<sequence>MQYSLIEVFKLTIFSMSTVFLILCGIMGLMMVNTKVFGKKKEPEQSGIPISEHSLITEELSTKELFYADSFAKVAAITALAEASNNQPEKKFQIIDIKRIN</sequence>
<dbReference type="RefSeq" id="WP_146621138.1">
    <property type="nucleotide sequence ID" value="NZ_BJCC01000005.1"/>
</dbReference>
<evidence type="ECO:0000313" key="3">
    <source>
        <dbReference type="Proteomes" id="UP000290567"/>
    </source>
</evidence>
<keyword evidence="3" id="KW-1185">Reference proteome</keyword>
<organism evidence="2 3">
    <name type="scientific">Enterococcus florum</name>
    <dbReference type="NCBI Taxonomy" id="2480627"/>
    <lineage>
        <taxon>Bacteria</taxon>
        <taxon>Bacillati</taxon>
        <taxon>Bacillota</taxon>
        <taxon>Bacilli</taxon>
        <taxon>Lactobacillales</taxon>
        <taxon>Enterococcaceae</taxon>
        <taxon>Enterococcus</taxon>
    </lineage>
</organism>
<evidence type="ECO:0000256" key="1">
    <source>
        <dbReference type="SAM" id="Phobius"/>
    </source>
</evidence>
<dbReference type="OrthoDB" id="9967509at2"/>
<dbReference type="Proteomes" id="UP000290567">
    <property type="component" value="Unassembled WGS sequence"/>
</dbReference>
<gene>
    <name evidence="2" type="ORF">NRIC_05250</name>
</gene>
<keyword evidence="1" id="KW-0812">Transmembrane</keyword>
<keyword evidence="1" id="KW-1133">Transmembrane helix</keyword>